<evidence type="ECO:0000313" key="3">
    <source>
        <dbReference type="EMBL" id="GAG25488.1"/>
    </source>
</evidence>
<name>X0WLX3_9ZZZZ</name>
<dbReference type="Pfam" id="PF02195">
    <property type="entry name" value="ParB_N"/>
    <property type="match status" value="1"/>
</dbReference>
<dbReference type="PANTHER" id="PTHR33375">
    <property type="entry name" value="CHROMOSOME-PARTITIONING PROTEIN PARB-RELATED"/>
    <property type="match status" value="1"/>
</dbReference>
<sequence length="133" mass="15209">MIIDLKSLEVSNRVREDFSNIMDLSESMQQFGQIQPIVVVECPEGSKNQYQLIAGERRYRAAVLCGWTEIEAVLRENCSDSMKKELELEENIQRKNLTWMEEVEAKRLIDKLKREQHGSATAGPHGSQGVGWT</sequence>
<dbReference type="InterPro" id="IPR050336">
    <property type="entry name" value="Chromosome_partition/occlusion"/>
</dbReference>
<gene>
    <name evidence="3" type="ORF">S01H1_51730</name>
</gene>
<accession>X0WLX3</accession>
<feature type="domain" description="ParB-like N-terminal" evidence="2">
    <location>
        <begin position="1"/>
        <end position="92"/>
    </location>
</feature>
<feature type="non-terminal residue" evidence="3">
    <location>
        <position position="133"/>
    </location>
</feature>
<dbReference type="AlphaFoldDB" id="X0WLX3"/>
<dbReference type="Gene3D" id="3.90.1530.30">
    <property type="match status" value="1"/>
</dbReference>
<feature type="region of interest" description="Disordered" evidence="1">
    <location>
        <begin position="114"/>
        <end position="133"/>
    </location>
</feature>
<dbReference type="SUPFAM" id="SSF110849">
    <property type="entry name" value="ParB/Sulfiredoxin"/>
    <property type="match status" value="1"/>
</dbReference>
<dbReference type="PANTHER" id="PTHR33375:SF1">
    <property type="entry name" value="CHROMOSOME-PARTITIONING PROTEIN PARB-RELATED"/>
    <property type="match status" value="1"/>
</dbReference>
<evidence type="ECO:0000256" key="1">
    <source>
        <dbReference type="SAM" id="MobiDB-lite"/>
    </source>
</evidence>
<protein>
    <recommendedName>
        <fullName evidence="2">ParB-like N-terminal domain-containing protein</fullName>
    </recommendedName>
</protein>
<dbReference type="InterPro" id="IPR004437">
    <property type="entry name" value="ParB/RepB/Spo0J"/>
</dbReference>
<dbReference type="SMART" id="SM00470">
    <property type="entry name" value="ParB"/>
    <property type="match status" value="1"/>
</dbReference>
<comment type="caution">
    <text evidence="3">The sequence shown here is derived from an EMBL/GenBank/DDBJ whole genome shotgun (WGS) entry which is preliminary data.</text>
</comment>
<dbReference type="InterPro" id="IPR036086">
    <property type="entry name" value="ParB/Sulfiredoxin_sf"/>
</dbReference>
<evidence type="ECO:0000259" key="2">
    <source>
        <dbReference type="SMART" id="SM00470"/>
    </source>
</evidence>
<dbReference type="GO" id="GO:0005694">
    <property type="term" value="C:chromosome"/>
    <property type="evidence" value="ECO:0007669"/>
    <property type="project" value="TreeGrafter"/>
</dbReference>
<organism evidence="3">
    <name type="scientific">marine sediment metagenome</name>
    <dbReference type="NCBI Taxonomy" id="412755"/>
    <lineage>
        <taxon>unclassified sequences</taxon>
        <taxon>metagenomes</taxon>
        <taxon>ecological metagenomes</taxon>
    </lineage>
</organism>
<reference evidence="3" key="1">
    <citation type="journal article" date="2014" name="Front. Microbiol.">
        <title>High frequency of phylogenetically diverse reductive dehalogenase-homologous genes in deep subseafloor sedimentary metagenomes.</title>
        <authorList>
            <person name="Kawai M."/>
            <person name="Futagami T."/>
            <person name="Toyoda A."/>
            <person name="Takaki Y."/>
            <person name="Nishi S."/>
            <person name="Hori S."/>
            <person name="Arai W."/>
            <person name="Tsubouchi T."/>
            <person name="Morono Y."/>
            <person name="Uchiyama I."/>
            <person name="Ito T."/>
            <person name="Fujiyama A."/>
            <person name="Inagaki F."/>
            <person name="Takami H."/>
        </authorList>
    </citation>
    <scope>NUCLEOTIDE SEQUENCE</scope>
    <source>
        <strain evidence="3">Expedition CK06-06</strain>
    </source>
</reference>
<dbReference type="GO" id="GO:0003677">
    <property type="term" value="F:DNA binding"/>
    <property type="evidence" value="ECO:0007669"/>
    <property type="project" value="InterPro"/>
</dbReference>
<dbReference type="GO" id="GO:0045881">
    <property type="term" value="P:positive regulation of sporulation resulting in formation of a cellular spore"/>
    <property type="evidence" value="ECO:0007669"/>
    <property type="project" value="TreeGrafter"/>
</dbReference>
<dbReference type="NCBIfam" id="TIGR00180">
    <property type="entry name" value="parB_part"/>
    <property type="match status" value="1"/>
</dbReference>
<dbReference type="EMBL" id="BARS01033399">
    <property type="protein sequence ID" value="GAG25488.1"/>
    <property type="molecule type" value="Genomic_DNA"/>
</dbReference>
<dbReference type="GO" id="GO:0007059">
    <property type="term" value="P:chromosome segregation"/>
    <property type="evidence" value="ECO:0007669"/>
    <property type="project" value="TreeGrafter"/>
</dbReference>
<dbReference type="InterPro" id="IPR003115">
    <property type="entry name" value="ParB_N"/>
</dbReference>
<proteinExistence type="predicted"/>